<dbReference type="RefSeq" id="WP_216064376.1">
    <property type="nucleotide sequence ID" value="NZ_JAHKPP010000029.1"/>
</dbReference>
<evidence type="ECO:0000256" key="1">
    <source>
        <dbReference type="SAM" id="MobiDB-lite"/>
    </source>
</evidence>
<comment type="caution">
    <text evidence="2">The sequence shown here is derived from an EMBL/GenBank/DDBJ whole genome shotgun (WGS) entry which is preliminary data.</text>
</comment>
<protein>
    <submittedName>
        <fullName evidence="2">DUF2799 domain-containing protein</fullName>
    </submittedName>
</protein>
<organism evidence="2 3">
    <name type="scientific">Saccharophagus degradans</name>
    <dbReference type="NCBI Taxonomy" id="86304"/>
    <lineage>
        <taxon>Bacteria</taxon>
        <taxon>Pseudomonadati</taxon>
        <taxon>Pseudomonadota</taxon>
        <taxon>Gammaproteobacteria</taxon>
        <taxon>Cellvibrionales</taxon>
        <taxon>Cellvibrionaceae</taxon>
        <taxon>Saccharophagus</taxon>
    </lineage>
</organism>
<gene>
    <name evidence="2" type="ORF">Q4521_05730</name>
</gene>
<dbReference type="EMBL" id="JAUOPB010000003">
    <property type="protein sequence ID" value="MDO6421965.1"/>
    <property type="molecule type" value="Genomic_DNA"/>
</dbReference>
<dbReference type="AlphaFoldDB" id="A0AAW7X2G8"/>
<feature type="region of interest" description="Disordered" evidence="1">
    <location>
        <begin position="94"/>
        <end position="125"/>
    </location>
</feature>
<dbReference type="Pfam" id="PF10973">
    <property type="entry name" value="DUF2799"/>
    <property type="match status" value="1"/>
</dbReference>
<feature type="compositionally biased region" description="Basic and acidic residues" evidence="1">
    <location>
        <begin position="94"/>
        <end position="114"/>
    </location>
</feature>
<evidence type="ECO:0000313" key="2">
    <source>
        <dbReference type="EMBL" id="MDO6421965.1"/>
    </source>
</evidence>
<sequence length="125" mass="14007">MQAKDCATTDWNQKGYEDAMQGKTNETFDEYKNICSANPPNAAEYVTGYKRATTEYCTESNGYDRGIKGGKYHLSCAQDSEYYNAYVKALKKHSEERERKQLERLTRHGGDVTDSRAAPGGSPGM</sequence>
<name>A0AAW7X2G8_9GAMM</name>
<dbReference type="InterPro" id="IPR021242">
    <property type="entry name" value="DUF2799"/>
</dbReference>
<reference evidence="2" key="1">
    <citation type="submission" date="2023-07" db="EMBL/GenBank/DDBJ databases">
        <title>Genome content predicts the carbon catabolic preferences of heterotrophic bacteria.</title>
        <authorList>
            <person name="Gralka M."/>
        </authorList>
    </citation>
    <scope>NUCLEOTIDE SEQUENCE</scope>
    <source>
        <strain evidence="2">I3M17_2</strain>
    </source>
</reference>
<evidence type="ECO:0000313" key="3">
    <source>
        <dbReference type="Proteomes" id="UP001169760"/>
    </source>
</evidence>
<accession>A0AAW7X2G8</accession>
<proteinExistence type="predicted"/>
<dbReference type="Proteomes" id="UP001169760">
    <property type="component" value="Unassembled WGS sequence"/>
</dbReference>